<dbReference type="AlphaFoldDB" id="A0A0A1TST1"/>
<dbReference type="ChiTaRS" id="RHD">
    <property type="organism name" value="human"/>
</dbReference>
<evidence type="ECO:0000313" key="1">
    <source>
        <dbReference type="EMBL" id="CEJ95643.1"/>
    </source>
</evidence>
<feature type="non-terminal residue" evidence="1">
    <location>
        <position position="44"/>
    </location>
</feature>
<protein>
    <submittedName>
        <fullName evidence="1">Rhesus blood group D antigen</fullName>
    </submittedName>
</protein>
<name>A0A0A1TST1_HUMAN</name>
<dbReference type="OrthoDB" id="534912at2759"/>
<proteinExistence type="predicted"/>
<reference evidence="1" key="1">
    <citation type="submission" date="2014-11" db="EMBL/GenBank/DDBJ databases">
        <title>New polymorphisms in blood group genes.</title>
        <authorList>
            <person name="Doescher A."/>
        </authorList>
    </citation>
    <scope>NUCLEOTIDE SEQUENCE</scope>
</reference>
<accession>A0A0A1TST1</accession>
<gene>
    <name evidence="1" type="primary">RHD</name>
</gene>
<feature type="non-terminal residue" evidence="1">
    <location>
        <position position="1"/>
    </location>
</feature>
<dbReference type="EMBL" id="LN680540">
    <property type="protein sequence ID" value="CEJ95643.1"/>
    <property type="molecule type" value="Genomic_DNA"/>
</dbReference>
<sequence length="44" mass="4764">GCCNRVLGIPHSSIMGYNSACWVCLERSSTLCCWCLIPSEPAMA</sequence>
<organism evidence="1">
    <name type="scientific">Homo sapiens</name>
    <name type="common">Human</name>
    <dbReference type="NCBI Taxonomy" id="9606"/>
    <lineage>
        <taxon>Eukaryota</taxon>
        <taxon>Metazoa</taxon>
        <taxon>Chordata</taxon>
        <taxon>Craniata</taxon>
        <taxon>Vertebrata</taxon>
        <taxon>Euteleostomi</taxon>
        <taxon>Mammalia</taxon>
        <taxon>Eutheria</taxon>
        <taxon>Euarchontoglires</taxon>
        <taxon>Primates</taxon>
        <taxon>Haplorrhini</taxon>
        <taxon>Catarrhini</taxon>
        <taxon>Hominidae</taxon>
        <taxon>Homo</taxon>
    </lineage>
</organism>